<sequence>MSAKAVKRLSSELKEMVKSPPPLADARPDEHNILRWVFVLEGAPDTPYEGGEYVGELLFPDQYPFKPPSIKMITPSGRFKTHTRLCFSMSDFHPEEWSPMWGVRQILIGLNSFMSENAKTYGSINESAATRRELAGKSHAFNVAHREYETLFPERYAATLQRIASAEEAAEIAAAKQRRAAASSGSSGDASPSLTGDGSGAVLGRSGFLSTWRGAALIVGAASVIIAMFALSGSGDGPATAASSSAGGWNAPPLNTGASAVGA</sequence>
<protein>
    <recommendedName>
        <fullName evidence="2">UBC core domain-containing protein</fullName>
    </recommendedName>
</protein>
<dbReference type="InterPro" id="IPR000608">
    <property type="entry name" value="UBC"/>
</dbReference>
<evidence type="ECO:0000256" key="1">
    <source>
        <dbReference type="SAM" id="Phobius"/>
    </source>
</evidence>
<evidence type="ECO:0000259" key="2">
    <source>
        <dbReference type="PROSITE" id="PS50127"/>
    </source>
</evidence>
<feature type="domain" description="UBC core" evidence="2">
    <location>
        <begin position="4"/>
        <end position="154"/>
    </location>
</feature>
<dbReference type="PANTHER" id="PTHR24067">
    <property type="entry name" value="UBIQUITIN-CONJUGATING ENZYME E2"/>
    <property type="match status" value="1"/>
</dbReference>
<name>A0A7S1LQ58_NEODS</name>
<dbReference type="EMBL" id="HBGF01018171">
    <property type="protein sequence ID" value="CAD9110581.1"/>
    <property type="molecule type" value="Transcribed_RNA"/>
</dbReference>
<dbReference type="CDD" id="cd23799">
    <property type="entry name" value="UBCc_UBE2J"/>
    <property type="match status" value="1"/>
</dbReference>
<dbReference type="PROSITE" id="PS50127">
    <property type="entry name" value="UBC_2"/>
    <property type="match status" value="1"/>
</dbReference>
<keyword evidence="1" id="KW-0812">Transmembrane</keyword>
<keyword evidence="1" id="KW-0472">Membrane</keyword>
<dbReference type="InterPro" id="IPR050113">
    <property type="entry name" value="Ub_conjugating_enzyme"/>
</dbReference>
<dbReference type="SMART" id="SM00212">
    <property type="entry name" value="UBCc"/>
    <property type="match status" value="1"/>
</dbReference>
<dbReference type="Pfam" id="PF00179">
    <property type="entry name" value="UQ_con"/>
    <property type="match status" value="1"/>
</dbReference>
<dbReference type="InterPro" id="IPR016135">
    <property type="entry name" value="UBQ-conjugating_enzyme/RWD"/>
</dbReference>
<dbReference type="Gene3D" id="3.10.110.10">
    <property type="entry name" value="Ubiquitin Conjugating Enzyme"/>
    <property type="match status" value="1"/>
</dbReference>
<organism evidence="3">
    <name type="scientific">Neobodo designis</name>
    <name type="common">Flagellated protozoan</name>
    <name type="synonym">Bodo designis</name>
    <dbReference type="NCBI Taxonomy" id="312471"/>
    <lineage>
        <taxon>Eukaryota</taxon>
        <taxon>Discoba</taxon>
        <taxon>Euglenozoa</taxon>
        <taxon>Kinetoplastea</taxon>
        <taxon>Metakinetoplastina</taxon>
        <taxon>Neobodonida</taxon>
        <taxon>Neobodo</taxon>
    </lineage>
</organism>
<feature type="transmembrane region" description="Helical" evidence="1">
    <location>
        <begin position="214"/>
        <end position="231"/>
    </location>
</feature>
<dbReference type="SUPFAM" id="SSF54495">
    <property type="entry name" value="UBC-like"/>
    <property type="match status" value="1"/>
</dbReference>
<keyword evidence="1" id="KW-1133">Transmembrane helix</keyword>
<dbReference type="AlphaFoldDB" id="A0A7S1LQ58"/>
<accession>A0A7S1LQ58</accession>
<evidence type="ECO:0000313" key="3">
    <source>
        <dbReference type="EMBL" id="CAD9110581.1"/>
    </source>
</evidence>
<dbReference type="FunFam" id="3.10.110.10:FF:000109">
    <property type="entry name" value="Ubiquitin-conjugating enzyme E2 J2-like"/>
    <property type="match status" value="1"/>
</dbReference>
<gene>
    <name evidence="3" type="ORF">NDES1114_LOCUS11978</name>
</gene>
<reference evidence="3" key="1">
    <citation type="submission" date="2021-01" db="EMBL/GenBank/DDBJ databases">
        <authorList>
            <person name="Corre E."/>
            <person name="Pelletier E."/>
            <person name="Niang G."/>
            <person name="Scheremetjew M."/>
            <person name="Finn R."/>
            <person name="Kale V."/>
            <person name="Holt S."/>
            <person name="Cochrane G."/>
            <person name="Meng A."/>
            <person name="Brown T."/>
            <person name="Cohen L."/>
        </authorList>
    </citation>
    <scope>NUCLEOTIDE SEQUENCE</scope>
    <source>
        <strain evidence="3">CCAP 1951/1</strain>
    </source>
</reference>
<proteinExistence type="predicted"/>